<accession>A0A540VEP0</accession>
<dbReference type="PANTHER" id="PTHR45947">
    <property type="entry name" value="SULFOQUINOVOSYL TRANSFERASE SQD2"/>
    <property type="match status" value="1"/>
</dbReference>
<dbReference type="Gene3D" id="3.40.50.2000">
    <property type="entry name" value="Glycogen Phosphorylase B"/>
    <property type="match status" value="2"/>
</dbReference>
<dbReference type="SUPFAM" id="SSF53756">
    <property type="entry name" value="UDP-Glycosyltransferase/glycogen phosphorylase"/>
    <property type="match status" value="1"/>
</dbReference>
<dbReference type="InterPro" id="IPR050194">
    <property type="entry name" value="Glycosyltransferase_grp1"/>
</dbReference>
<dbReference type="EMBL" id="VIGC01000016">
    <property type="protein sequence ID" value="TQE95207.1"/>
    <property type="molecule type" value="Genomic_DNA"/>
</dbReference>
<dbReference type="PANTHER" id="PTHR45947:SF3">
    <property type="entry name" value="SULFOQUINOVOSYL TRANSFERASE SQD2"/>
    <property type="match status" value="1"/>
</dbReference>
<sequence>MTLDSVRLALVHDWLNQVGGAENVLEELVDLFPGRPIYTSIYAADRMPPAYRSWPIRTSFMQHLPGIAAHHQPYLPLYPLAFARTDLSGYDLVLSNKSGFCHGVRTAGASRRAIHVCYCLTPTRFLWLYRQYREREQIGAGVNLALQPLLALLRRWDWAAAQRVDHFIAISTEVQKRIRAIYGRESVVIHPPVDTDYFTPDPATRVGDYYLIVSRLIPYKRLDLAVAAFARLPRERLLIVGEGRDLAALQAQAGANVTFLGWQPRARIRELLRGCKAFLFPGLEDFGIAPVEAMAVGRPVIAYAGGGALDTVVPGVTGELFREPTAASLLEVLQDFDPRAYDPAACRAQAERFSRHSFRARLTGYLRQVLAGPVPAARAQRPVSMDG</sequence>
<dbReference type="InterPro" id="IPR001296">
    <property type="entry name" value="Glyco_trans_1"/>
</dbReference>
<proteinExistence type="predicted"/>
<evidence type="ECO:0000313" key="3">
    <source>
        <dbReference type="EMBL" id="TQE95207.1"/>
    </source>
</evidence>
<keyword evidence="3" id="KW-0808">Transferase</keyword>
<comment type="caution">
    <text evidence="3">The sequence shown here is derived from an EMBL/GenBank/DDBJ whole genome shotgun (WGS) entry which is preliminary data.</text>
</comment>
<reference evidence="3 4" key="1">
    <citation type="submission" date="2019-06" db="EMBL/GenBank/DDBJ databases">
        <title>Genome sequence of Litorilinea aerophila BAA-2444.</title>
        <authorList>
            <person name="Maclea K.S."/>
            <person name="Maurais E.G."/>
            <person name="Iannazzi L.C."/>
        </authorList>
    </citation>
    <scope>NUCLEOTIDE SEQUENCE [LARGE SCALE GENOMIC DNA]</scope>
    <source>
        <strain evidence="3 4">ATCC BAA-2444</strain>
    </source>
</reference>
<dbReference type="Proteomes" id="UP000317371">
    <property type="component" value="Unassembled WGS sequence"/>
</dbReference>
<evidence type="ECO:0000259" key="2">
    <source>
        <dbReference type="Pfam" id="PF13439"/>
    </source>
</evidence>
<feature type="domain" description="Glycosyltransferase subfamily 4-like N-terminal" evidence="2">
    <location>
        <begin position="18"/>
        <end position="196"/>
    </location>
</feature>
<feature type="domain" description="Glycosyl transferase family 1" evidence="1">
    <location>
        <begin position="209"/>
        <end position="334"/>
    </location>
</feature>
<protein>
    <submittedName>
        <fullName evidence="3">Glycosyltransferase family 4 protein</fullName>
    </submittedName>
</protein>
<dbReference type="AlphaFoldDB" id="A0A540VEP0"/>
<dbReference type="Pfam" id="PF13439">
    <property type="entry name" value="Glyco_transf_4"/>
    <property type="match status" value="1"/>
</dbReference>
<name>A0A540VEP0_9CHLR</name>
<dbReference type="InParanoid" id="A0A540VEP0"/>
<evidence type="ECO:0000313" key="4">
    <source>
        <dbReference type="Proteomes" id="UP000317371"/>
    </source>
</evidence>
<organism evidence="3 4">
    <name type="scientific">Litorilinea aerophila</name>
    <dbReference type="NCBI Taxonomy" id="1204385"/>
    <lineage>
        <taxon>Bacteria</taxon>
        <taxon>Bacillati</taxon>
        <taxon>Chloroflexota</taxon>
        <taxon>Caldilineae</taxon>
        <taxon>Caldilineales</taxon>
        <taxon>Caldilineaceae</taxon>
        <taxon>Litorilinea</taxon>
    </lineage>
</organism>
<dbReference type="InterPro" id="IPR028098">
    <property type="entry name" value="Glyco_trans_4-like_N"/>
</dbReference>
<dbReference type="Pfam" id="PF00534">
    <property type="entry name" value="Glycos_transf_1"/>
    <property type="match status" value="1"/>
</dbReference>
<dbReference type="GO" id="GO:0016757">
    <property type="term" value="F:glycosyltransferase activity"/>
    <property type="evidence" value="ECO:0007669"/>
    <property type="project" value="InterPro"/>
</dbReference>
<keyword evidence="4" id="KW-1185">Reference proteome</keyword>
<gene>
    <name evidence="3" type="ORF">FKZ61_13200</name>
</gene>
<evidence type="ECO:0000259" key="1">
    <source>
        <dbReference type="Pfam" id="PF00534"/>
    </source>
</evidence>
<dbReference type="OrthoDB" id="9801609at2"/>